<dbReference type="EMBL" id="CACVKT020008726">
    <property type="protein sequence ID" value="CAC5417019.1"/>
    <property type="molecule type" value="Genomic_DNA"/>
</dbReference>
<evidence type="ECO:0000313" key="2">
    <source>
        <dbReference type="EMBL" id="CAC5417019.1"/>
    </source>
</evidence>
<accession>A0A6J8E889</accession>
<dbReference type="AlphaFoldDB" id="A0A6J8E889"/>
<evidence type="ECO:0000256" key="1">
    <source>
        <dbReference type="SAM" id="MobiDB-lite"/>
    </source>
</evidence>
<keyword evidence="3" id="KW-1185">Reference proteome</keyword>
<organism evidence="2 3">
    <name type="scientific">Mytilus coruscus</name>
    <name type="common">Sea mussel</name>
    <dbReference type="NCBI Taxonomy" id="42192"/>
    <lineage>
        <taxon>Eukaryota</taxon>
        <taxon>Metazoa</taxon>
        <taxon>Spiralia</taxon>
        <taxon>Lophotrochozoa</taxon>
        <taxon>Mollusca</taxon>
        <taxon>Bivalvia</taxon>
        <taxon>Autobranchia</taxon>
        <taxon>Pteriomorphia</taxon>
        <taxon>Mytilida</taxon>
        <taxon>Mytiloidea</taxon>
        <taxon>Mytilidae</taxon>
        <taxon>Mytilinae</taxon>
        <taxon>Mytilus</taxon>
    </lineage>
</organism>
<feature type="compositionally biased region" description="Basic residues" evidence="1">
    <location>
        <begin position="143"/>
        <end position="163"/>
    </location>
</feature>
<proteinExistence type="predicted"/>
<reference evidence="2 3" key="1">
    <citation type="submission" date="2020-06" db="EMBL/GenBank/DDBJ databases">
        <authorList>
            <person name="Li R."/>
            <person name="Bekaert M."/>
        </authorList>
    </citation>
    <scope>NUCLEOTIDE SEQUENCE [LARGE SCALE GENOMIC DNA]</scope>
    <source>
        <strain evidence="3">wild</strain>
    </source>
</reference>
<protein>
    <submittedName>
        <fullName evidence="2">Uncharacterized protein</fullName>
    </submittedName>
</protein>
<evidence type="ECO:0000313" key="3">
    <source>
        <dbReference type="Proteomes" id="UP000507470"/>
    </source>
</evidence>
<feature type="region of interest" description="Disordered" evidence="1">
    <location>
        <begin position="133"/>
        <end position="163"/>
    </location>
</feature>
<sequence length="163" mass="18072">MGGCMCKRGMGGCMCKRAWEHVREHGRLLESMEGACVESMGGCIREHVESMGESMGGCMCREGMESRLHVREHEGCIELSVKARSSYGIFKTEISSYLGLDLIYVLAPQYIYHLSDSGVSQLSANLKRGIHTALNIPMPNSRGKSKSRNTRGHGRGRGRDHHE</sequence>
<dbReference type="Proteomes" id="UP000507470">
    <property type="component" value="Unassembled WGS sequence"/>
</dbReference>
<name>A0A6J8E889_MYTCO</name>
<gene>
    <name evidence="2" type="ORF">MCOR_49575</name>
</gene>